<proteinExistence type="predicted"/>
<dbReference type="EMBL" id="BMGZ01000002">
    <property type="protein sequence ID" value="GGH98193.1"/>
    <property type="molecule type" value="Genomic_DNA"/>
</dbReference>
<protein>
    <submittedName>
        <fullName evidence="2">PilZ domain-containing protein</fullName>
    </submittedName>
</protein>
<dbReference type="EMBL" id="VCJR02000002">
    <property type="protein sequence ID" value="NHK28344.1"/>
    <property type="molecule type" value="Genomic_DNA"/>
</dbReference>
<keyword evidence="4" id="KW-1185">Reference proteome</keyword>
<reference evidence="2 4" key="2">
    <citation type="submission" date="2020-02" db="EMBL/GenBank/DDBJ databases">
        <title>Genome sequence of Parvularcula flava strain NH6-79.</title>
        <authorList>
            <person name="Abdul Karim M.H."/>
            <person name="Lam M.Q."/>
            <person name="Chen S.J."/>
            <person name="Yahya A."/>
            <person name="Shahir S."/>
            <person name="Shamsir M.S."/>
            <person name="Chong C.S."/>
        </authorList>
    </citation>
    <scope>NUCLEOTIDE SEQUENCE [LARGE SCALE GENOMIC DNA]</scope>
    <source>
        <strain evidence="2 4">NH6-79</strain>
    </source>
</reference>
<reference evidence="1" key="1">
    <citation type="journal article" date="2014" name="Int. J. Syst. Evol. Microbiol.">
        <title>Complete genome sequence of Corynebacterium casei LMG S-19264T (=DSM 44701T), isolated from a smear-ripened cheese.</title>
        <authorList>
            <consortium name="US DOE Joint Genome Institute (JGI-PGF)"/>
            <person name="Walter F."/>
            <person name="Albersmeier A."/>
            <person name="Kalinowski J."/>
            <person name="Ruckert C."/>
        </authorList>
    </citation>
    <scope>NUCLEOTIDE SEQUENCE</scope>
    <source>
        <strain evidence="1">CGMCC 1.14984</strain>
    </source>
</reference>
<dbReference type="SUPFAM" id="SSF141371">
    <property type="entry name" value="PilZ domain-like"/>
    <property type="match status" value="1"/>
</dbReference>
<dbReference type="RefSeq" id="WP_155140266.1">
    <property type="nucleotide sequence ID" value="NZ_BMGZ01000002.1"/>
</dbReference>
<sequence>MPGLKYDSLAASEACRRAFERLDTEIKGRLIINEGCSHPCTISNTSPGGARIVLHSPEYVPPRFDLEFTEDEIVITCRKAWQSGADVGAHFISALIVHLNNTHS</sequence>
<dbReference type="Proteomes" id="UP000818603">
    <property type="component" value="Unassembled WGS sequence"/>
</dbReference>
<comment type="caution">
    <text evidence="1">The sequence shown here is derived from an EMBL/GenBank/DDBJ whole genome shotgun (WGS) entry which is preliminary data.</text>
</comment>
<evidence type="ECO:0000313" key="4">
    <source>
        <dbReference type="Proteomes" id="UP000818603"/>
    </source>
</evidence>
<accession>A0A8J3A8R9</accession>
<gene>
    <name evidence="2" type="ORF">FF098_010550</name>
    <name evidence="1" type="ORF">GCM10011355_21210</name>
</gene>
<evidence type="ECO:0000313" key="2">
    <source>
        <dbReference type="EMBL" id="NHK28344.1"/>
    </source>
</evidence>
<dbReference type="AlphaFoldDB" id="A0A8J3A8R9"/>
<evidence type="ECO:0000313" key="1">
    <source>
        <dbReference type="EMBL" id="GGH98193.1"/>
    </source>
</evidence>
<dbReference type="Proteomes" id="UP000621856">
    <property type="component" value="Unassembled WGS sequence"/>
</dbReference>
<name>A0A8J3A8R9_9PROT</name>
<organism evidence="1 3">
    <name type="scientific">Aquisalinus luteolus</name>
    <dbReference type="NCBI Taxonomy" id="1566827"/>
    <lineage>
        <taxon>Bacteria</taxon>
        <taxon>Pseudomonadati</taxon>
        <taxon>Pseudomonadota</taxon>
        <taxon>Alphaproteobacteria</taxon>
        <taxon>Parvularculales</taxon>
        <taxon>Parvularculaceae</taxon>
        <taxon>Aquisalinus</taxon>
    </lineage>
</organism>
<reference evidence="1" key="3">
    <citation type="submission" date="2020-09" db="EMBL/GenBank/DDBJ databases">
        <authorList>
            <person name="Sun Q."/>
            <person name="Zhou Y."/>
        </authorList>
    </citation>
    <scope>NUCLEOTIDE SEQUENCE</scope>
    <source>
        <strain evidence="1">CGMCC 1.14984</strain>
    </source>
</reference>
<evidence type="ECO:0000313" key="3">
    <source>
        <dbReference type="Proteomes" id="UP000621856"/>
    </source>
</evidence>